<accession>A0ABM4A221</accession>
<dbReference type="Pfam" id="PF18052">
    <property type="entry name" value="Rx_N"/>
    <property type="match status" value="1"/>
</dbReference>
<dbReference type="InterPro" id="IPR041118">
    <property type="entry name" value="Rx_N"/>
</dbReference>
<dbReference type="SUPFAM" id="SSF52540">
    <property type="entry name" value="P-loop containing nucleoside triphosphate hydrolases"/>
    <property type="match status" value="1"/>
</dbReference>
<evidence type="ECO:0000259" key="11">
    <source>
        <dbReference type="Pfam" id="PF25019"/>
    </source>
</evidence>
<evidence type="ECO:0000256" key="6">
    <source>
        <dbReference type="SAM" id="Coils"/>
    </source>
</evidence>
<evidence type="ECO:0000256" key="1">
    <source>
        <dbReference type="ARBA" id="ARBA00022614"/>
    </source>
</evidence>
<feature type="domain" description="Disease resistance N-terminal" evidence="8">
    <location>
        <begin position="10"/>
        <end position="105"/>
    </location>
</feature>
<dbReference type="Pfam" id="PF23559">
    <property type="entry name" value="WHD_DRP"/>
    <property type="match status" value="1"/>
</dbReference>
<proteinExistence type="predicted"/>
<feature type="domain" description="Disease resistance R13L4/SHOC-2-like LRR" evidence="10">
    <location>
        <begin position="569"/>
        <end position="652"/>
    </location>
</feature>
<dbReference type="PRINTS" id="PR00364">
    <property type="entry name" value="DISEASERSIST"/>
</dbReference>
<gene>
    <name evidence="13" type="primary">LOC132800634</name>
</gene>
<feature type="domain" description="R13L1/DRL21-like LRR repeat region" evidence="11">
    <location>
        <begin position="686"/>
        <end position="814"/>
    </location>
</feature>
<feature type="domain" description="Disease resistance protein winged helix" evidence="9">
    <location>
        <begin position="430"/>
        <end position="499"/>
    </location>
</feature>
<feature type="coiled-coil region" evidence="6">
    <location>
        <begin position="41"/>
        <end position="92"/>
    </location>
</feature>
<dbReference type="PANTHER" id="PTHR36766">
    <property type="entry name" value="PLANT BROAD-SPECTRUM MILDEW RESISTANCE PROTEIN RPW8"/>
    <property type="match status" value="1"/>
</dbReference>
<dbReference type="Pfam" id="PF25019">
    <property type="entry name" value="LRR_R13L1-DRL21"/>
    <property type="match status" value="1"/>
</dbReference>
<keyword evidence="4" id="KW-0611">Plant defense</keyword>
<dbReference type="Gene3D" id="1.10.10.10">
    <property type="entry name" value="Winged helix-like DNA-binding domain superfamily/Winged helix DNA-binding domain"/>
    <property type="match status" value="1"/>
</dbReference>
<evidence type="ECO:0000259" key="10">
    <source>
        <dbReference type="Pfam" id="PF23598"/>
    </source>
</evidence>
<dbReference type="PANTHER" id="PTHR36766:SF40">
    <property type="entry name" value="DISEASE RESISTANCE PROTEIN RGA3"/>
    <property type="match status" value="1"/>
</dbReference>
<keyword evidence="1" id="KW-0433">Leucine-rich repeat</keyword>
<evidence type="ECO:0000256" key="2">
    <source>
        <dbReference type="ARBA" id="ARBA00022737"/>
    </source>
</evidence>
<keyword evidence="5" id="KW-0067">ATP-binding</keyword>
<evidence type="ECO:0000259" key="9">
    <source>
        <dbReference type="Pfam" id="PF23559"/>
    </source>
</evidence>
<dbReference type="Pfam" id="PF00931">
    <property type="entry name" value="NB-ARC"/>
    <property type="match status" value="1"/>
</dbReference>
<dbReference type="InterPro" id="IPR042197">
    <property type="entry name" value="Apaf_helical"/>
</dbReference>
<organism evidence="12 13">
    <name type="scientific">Ziziphus jujuba</name>
    <name type="common">Chinese jujube</name>
    <name type="synonym">Ziziphus sativa</name>
    <dbReference type="NCBI Taxonomy" id="326968"/>
    <lineage>
        <taxon>Eukaryota</taxon>
        <taxon>Viridiplantae</taxon>
        <taxon>Streptophyta</taxon>
        <taxon>Embryophyta</taxon>
        <taxon>Tracheophyta</taxon>
        <taxon>Spermatophyta</taxon>
        <taxon>Magnoliopsida</taxon>
        <taxon>eudicotyledons</taxon>
        <taxon>Gunneridae</taxon>
        <taxon>Pentapetalae</taxon>
        <taxon>rosids</taxon>
        <taxon>fabids</taxon>
        <taxon>Rosales</taxon>
        <taxon>Rhamnaceae</taxon>
        <taxon>Paliureae</taxon>
        <taxon>Ziziphus</taxon>
    </lineage>
</organism>
<dbReference type="Proteomes" id="UP001652623">
    <property type="component" value="Chromosome 2"/>
</dbReference>
<reference evidence="13" key="1">
    <citation type="submission" date="2025-08" db="UniProtKB">
        <authorList>
            <consortium name="RefSeq"/>
        </authorList>
    </citation>
    <scope>IDENTIFICATION</scope>
    <source>
        <tissue evidence="13">Seedling</tissue>
    </source>
</reference>
<dbReference type="SUPFAM" id="SSF52058">
    <property type="entry name" value="L domain-like"/>
    <property type="match status" value="1"/>
</dbReference>
<keyword evidence="6" id="KW-0175">Coiled coil</keyword>
<evidence type="ECO:0000259" key="8">
    <source>
        <dbReference type="Pfam" id="PF18052"/>
    </source>
</evidence>
<protein>
    <submittedName>
        <fullName evidence="13">Disease resistance RPP13-like protein 1</fullName>
    </submittedName>
</protein>
<dbReference type="Gene3D" id="3.40.50.300">
    <property type="entry name" value="P-loop containing nucleotide triphosphate hydrolases"/>
    <property type="match status" value="1"/>
</dbReference>
<dbReference type="Gene3D" id="1.10.8.430">
    <property type="entry name" value="Helical domain of apoptotic protease-activating factors"/>
    <property type="match status" value="1"/>
</dbReference>
<evidence type="ECO:0000256" key="4">
    <source>
        <dbReference type="ARBA" id="ARBA00022821"/>
    </source>
</evidence>
<dbReference type="InterPro" id="IPR036388">
    <property type="entry name" value="WH-like_DNA-bd_sf"/>
</dbReference>
<keyword evidence="3" id="KW-0547">Nucleotide-binding</keyword>
<evidence type="ECO:0000256" key="5">
    <source>
        <dbReference type="ARBA" id="ARBA00022840"/>
    </source>
</evidence>
<dbReference type="Gene3D" id="3.80.10.10">
    <property type="entry name" value="Ribonuclease Inhibitor"/>
    <property type="match status" value="1"/>
</dbReference>
<name>A0ABM4A221_ZIZJJ</name>
<dbReference type="SMART" id="SM00369">
    <property type="entry name" value="LRR_TYP"/>
    <property type="match status" value="3"/>
</dbReference>
<evidence type="ECO:0000313" key="12">
    <source>
        <dbReference type="Proteomes" id="UP001652623"/>
    </source>
</evidence>
<evidence type="ECO:0000256" key="3">
    <source>
        <dbReference type="ARBA" id="ARBA00022741"/>
    </source>
</evidence>
<dbReference type="RefSeq" id="XP_060670777.1">
    <property type="nucleotide sequence ID" value="XM_060814794.1"/>
</dbReference>
<evidence type="ECO:0000259" key="7">
    <source>
        <dbReference type="Pfam" id="PF00931"/>
    </source>
</evidence>
<dbReference type="InterPro" id="IPR003591">
    <property type="entry name" value="Leu-rich_rpt_typical-subtyp"/>
</dbReference>
<sequence length="910" mass="103685">MDAGVVGGAFLSATLQVLFDRMASEEFVDFVRGKRLDHRLLEKLKRKMSSAKAVLNDAEEKQIGNSDVKKWLDDLNEAIYEAEDLVAQINAEILRYKLKDESTGSSSKKVLNFITAKFSSFNRNVEKKIAGILEKLNDILEQKESLGLREAAGCRPSGRLPATSLVEASGVFGRDGEKEAIVNSLLRSDDIGNNISVIPIVGMAGIGKTTLAQLIFNDIRVKERFDFREWVSVSHQFDVLRMTKEILLTISGLAYTSEDLNLHQVKLEEALKGKRFLIVLDDVWNDNDFLWDEFKKPFMSGAHGSSIIVTTRSNHVASVMRNVSSYCLKTMSKEDSWELFVKHAFNNANPYDHPKLEEIGRQIVQKCNGLPLAVKSLGILLSHQSKLEEWENILNSDMWELENNNILPALWLSYHYLPSHLKRCFAYCSIFPKEYEINKEDLIKLWMAEDLLPHKNNKRIEEVGEEYVNNLLSRSLFQQPISLDDSSNFTMHELMNDLATFITSEFCLRLDDRFNANKLPSKIRHASHVKACAYDLEKHNALLRSLHLRTFLSSQHFGNIQLQNLVVANWLPTLTCLRALSLSGYSITELPASIGKLKLLRYLDLSNTKIKELPTAICTLYNLHTLLLKECEDLKLLPTDIGKLINLRHLDITFTGIEEMPSEIGNLKDLQTLTDFVLSKDSGSTIKSLGGLQQLHGSLRIAGLKNVVDVEDVLAANLKIKKYLTELRLLWGYDDDADIDCNPQKDTEILSGLRPHGNIKALQITYYRGERFPEWVADLSFYNIEKIQLYGCKKCHHLLPFGQLPFLKQLEIMGFDELVRVGDEFYYSDCSVTGEPFKCLELLSFRYLPEWQEWSFIRGHVRGTFPQLKELVLVDCPKLTGRISLPSTMESVHISGCDKFEYFRNIRADI</sequence>
<keyword evidence="2" id="KW-0677">Repeat</keyword>
<dbReference type="Gene3D" id="1.20.5.4130">
    <property type="match status" value="1"/>
</dbReference>
<dbReference type="InterPro" id="IPR058922">
    <property type="entry name" value="WHD_DRP"/>
</dbReference>
<dbReference type="InterPro" id="IPR032675">
    <property type="entry name" value="LRR_dom_sf"/>
</dbReference>
<dbReference type="GeneID" id="132800634"/>
<feature type="domain" description="NB-ARC" evidence="7">
    <location>
        <begin position="176"/>
        <end position="347"/>
    </location>
</feature>
<dbReference type="InterPro" id="IPR002182">
    <property type="entry name" value="NB-ARC"/>
</dbReference>
<dbReference type="InterPro" id="IPR027417">
    <property type="entry name" value="P-loop_NTPase"/>
</dbReference>
<dbReference type="InterPro" id="IPR056789">
    <property type="entry name" value="LRR_R13L1-DRL21"/>
</dbReference>
<dbReference type="Pfam" id="PF23598">
    <property type="entry name" value="LRR_14"/>
    <property type="match status" value="1"/>
</dbReference>
<evidence type="ECO:0000313" key="13">
    <source>
        <dbReference type="RefSeq" id="XP_060670777.1"/>
    </source>
</evidence>
<dbReference type="InterPro" id="IPR055414">
    <property type="entry name" value="LRR_R13L4/SHOC2-like"/>
</dbReference>
<keyword evidence="12" id="KW-1185">Reference proteome</keyword>